<dbReference type="Pfam" id="PF00512">
    <property type="entry name" value="HisKA"/>
    <property type="match status" value="1"/>
</dbReference>
<dbReference type="Gene3D" id="1.10.287.130">
    <property type="match status" value="1"/>
</dbReference>
<dbReference type="KEGG" id="pmq:PM3016_1498"/>
<dbReference type="EC" id="2.7.13.3" evidence="3"/>
<reference evidence="15 16" key="1">
    <citation type="journal article" date="2012" name="J. Bacteriol.">
        <title>Complete Genome Sequence of Paenibacillus mucilaginosus 3016, a Bacterium Functional as Microbial Fertilizer.</title>
        <authorList>
            <person name="Ma M."/>
            <person name="Wang Z."/>
            <person name="Li L."/>
            <person name="Jiang X."/>
            <person name="Guan D."/>
            <person name="Cao F."/>
            <person name="Chen H."/>
            <person name="Wang X."/>
            <person name="Shen D."/>
            <person name="Du B."/>
            <person name="Li J."/>
        </authorList>
    </citation>
    <scope>NUCLEOTIDE SEQUENCE [LARGE SCALE GENOMIC DNA]</scope>
    <source>
        <strain evidence="15 16">3016</strain>
    </source>
</reference>
<keyword evidence="10 13" id="KW-1133">Transmembrane helix</keyword>
<dbReference type="InterPro" id="IPR003018">
    <property type="entry name" value="GAF"/>
</dbReference>
<dbReference type="CDD" id="cd00075">
    <property type="entry name" value="HATPase"/>
    <property type="match status" value="1"/>
</dbReference>
<dbReference type="SMART" id="SM00387">
    <property type="entry name" value="HATPase_c"/>
    <property type="match status" value="1"/>
</dbReference>
<evidence type="ECO:0000256" key="1">
    <source>
        <dbReference type="ARBA" id="ARBA00000085"/>
    </source>
</evidence>
<keyword evidence="12 13" id="KW-0472">Membrane</keyword>
<keyword evidence="4" id="KW-0597">Phosphoprotein</keyword>
<dbReference type="Pfam" id="PF02518">
    <property type="entry name" value="HATPase_c"/>
    <property type="match status" value="1"/>
</dbReference>
<dbReference type="InterPro" id="IPR036890">
    <property type="entry name" value="HATPase_C_sf"/>
</dbReference>
<dbReference type="SUPFAM" id="SSF55781">
    <property type="entry name" value="GAF domain-like"/>
    <property type="match status" value="1"/>
</dbReference>
<feature type="transmembrane region" description="Helical" evidence="13">
    <location>
        <begin position="7"/>
        <end position="24"/>
    </location>
</feature>
<dbReference type="InterPro" id="IPR003661">
    <property type="entry name" value="HisK_dim/P_dom"/>
</dbReference>
<dbReference type="PROSITE" id="PS50109">
    <property type="entry name" value="HIS_KIN"/>
    <property type="match status" value="1"/>
</dbReference>
<dbReference type="Gene3D" id="1.20.120.620">
    <property type="entry name" value="Backbone structure of the membrane domain of e. Coli histidine kinase receptor kdpd"/>
    <property type="match status" value="1"/>
</dbReference>
<evidence type="ECO:0000256" key="3">
    <source>
        <dbReference type="ARBA" id="ARBA00012438"/>
    </source>
</evidence>
<protein>
    <recommendedName>
        <fullName evidence="3">histidine kinase</fullName>
        <ecNumber evidence="3">2.7.13.3</ecNumber>
    </recommendedName>
</protein>
<dbReference type="GO" id="GO:0005886">
    <property type="term" value="C:plasma membrane"/>
    <property type="evidence" value="ECO:0007669"/>
    <property type="project" value="TreeGrafter"/>
</dbReference>
<dbReference type="RefSeq" id="WP_014369025.1">
    <property type="nucleotide sequence ID" value="NC_016935.1"/>
</dbReference>
<dbReference type="Gene3D" id="3.30.565.10">
    <property type="entry name" value="Histidine kinase-like ATPase, C-terminal domain"/>
    <property type="match status" value="1"/>
</dbReference>
<evidence type="ECO:0000256" key="11">
    <source>
        <dbReference type="ARBA" id="ARBA00023012"/>
    </source>
</evidence>
<dbReference type="HOGENOM" id="CLU_000445_89_5_9"/>
<comment type="subcellular location">
    <subcellularLocation>
        <location evidence="2">Membrane</location>
        <topology evidence="2">Multi-pass membrane protein</topology>
    </subcellularLocation>
</comment>
<keyword evidence="7" id="KW-0547">Nucleotide-binding</keyword>
<name>H6NGY1_9BACL</name>
<feature type="transmembrane region" description="Helical" evidence="13">
    <location>
        <begin position="82"/>
        <end position="103"/>
    </location>
</feature>
<evidence type="ECO:0000313" key="16">
    <source>
        <dbReference type="Proteomes" id="UP000007523"/>
    </source>
</evidence>
<evidence type="ECO:0000256" key="7">
    <source>
        <dbReference type="ARBA" id="ARBA00022741"/>
    </source>
</evidence>
<evidence type="ECO:0000256" key="9">
    <source>
        <dbReference type="ARBA" id="ARBA00022840"/>
    </source>
</evidence>
<dbReference type="InterPro" id="IPR003594">
    <property type="entry name" value="HATPase_dom"/>
</dbReference>
<evidence type="ECO:0000256" key="5">
    <source>
        <dbReference type="ARBA" id="ARBA00022679"/>
    </source>
</evidence>
<keyword evidence="11" id="KW-0902">Two-component regulatory system</keyword>
<gene>
    <name evidence="15" type="ORF">PM3016_1498</name>
</gene>
<dbReference type="InterPro" id="IPR025201">
    <property type="entry name" value="KdpD_TM"/>
</dbReference>
<dbReference type="STRING" id="1116391.PM3016_1498"/>
<dbReference type="InterPro" id="IPR052023">
    <property type="entry name" value="Histidine_kinase_KdpD"/>
</dbReference>
<proteinExistence type="predicted"/>
<evidence type="ECO:0000256" key="13">
    <source>
        <dbReference type="SAM" id="Phobius"/>
    </source>
</evidence>
<dbReference type="PANTHER" id="PTHR45569">
    <property type="entry name" value="SENSOR PROTEIN KDPD"/>
    <property type="match status" value="1"/>
</dbReference>
<keyword evidence="6 13" id="KW-0812">Transmembrane</keyword>
<keyword evidence="8 15" id="KW-0418">Kinase</keyword>
<dbReference type="SMART" id="SM00388">
    <property type="entry name" value="HisKA"/>
    <property type="match status" value="1"/>
</dbReference>
<dbReference type="GO" id="GO:0005524">
    <property type="term" value="F:ATP binding"/>
    <property type="evidence" value="ECO:0007669"/>
    <property type="project" value="UniProtKB-KW"/>
</dbReference>
<keyword evidence="16" id="KW-1185">Reference proteome</keyword>
<evidence type="ECO:0000256" key="10">
    <source>
        <dbReference type="ARBA" id="ARBA00022989"/>
    </source>
</evidence>
<dbReference type="InterPro" id="IPR005467">
    <property type="entry name" value="His_kinase_dom"/>
</dbReference>
<dbReference type="Pfam" id="PF13492">
    <property type="entry name" value="GAF_3"/>
    <property type="match status" value="1"/>
</dbReference>
<keyword evidence="5" id="KW-0808">Transferase</keyword>
<dbReference type="InterPro" id="IPR029016">
    <property type="entry name" value="GAF-like_dom_sf"/>
</dbReference>
<dbReference type="AlphaFoldDB" id="H6NGY1"/>
<organism evidence="15 16">
    <name type="scientific">Paenibacillus mucilaginosus 3016</name>
    <dbReference type="NCBI Taxonomy" id="1116391"/>
    <lineage>
        <taxon>Bacteria</taxon>
        <taxon>Bacillati</taxon>
        <taxon>Bacillota</taxon>
        <taxon>Bacilli</taxon>
        <taxon>Bacillales</taxon>
        <taxon>Paenibacillaceae</taxon>
        <taxon>Paenibacillus</taxon>
    </lineage>
</organism>
<evidence type="ECO:0000256" key="12">
    <source>
        <dbReference type="ARBA" id="ARBA00023136"/>
    </source>
</evidence>
<evidence type="ECO:0000256" key="8">
    <source>
        <dbReference type="ARBA" id="ARBA00022777"/>
    </source>
</evidence>
<dbReference type="SUPFAM" id="SSF47384">
    <property type="entry name" value="Homodimeric domain of signal transducing histidine kinase"/>
    <property type="match status" value="1"/>
</dbReference>
<sequence length="509" mass="56042">MIQQRSYLWVTLSIILLTFVLNMLGPAFDLVNIALVYLLPVLISAVYGGKGASFYAAVLGVLAFDFFFVPPQLSFSVSDLRYVVSFGIFLFVASLTGGLAAKLKNQLHYSKQREAYTASLYALSKEMNAIADFQALLQHITLKVSHTVQSESVIYLPNERDELEPASYSMPVPAWAQSEAEMVIAKWVYQHGEHAGKGAGTLREASGRYIPLKIEEKIYGVLSVNLGSSAPSSDMLKLLEALGEIAASAIARVKLSEEAKLAHLTAESERLRTAILDSVSHELRTPLATVIGSATALIEGEGMFSPQDRMELLVTIRDGSLRMNRLVSNLLGMVQLESGMLRLRKRWCDVEDIIGVALKQVKDFQQHRKIRVQFLKQVPLILGDEVLLEQVLVNIISNAIKYSPDGSEINIMVNKEEDAVFFSVSDQGIGIEVSERERIFDKFYRADKSKHITGTGLGLAICKGIVELHGGTISAKPNGEKGLSIVISLPISDEDKIFFIHEEGEQAPV</sequence>
<dbReference type="PANTHER" id="PTHR45569:SF1">
    <property type="entry name" value="SENSOR PROTEIN KDPD"/>
    <property type="match status" value="1"/>
</dbReference>
<evidence type="ECO:0000256" key="6">
    <source>
        <dbReference type="ARBA" id="ARBA00022692"/>
    </source>
</evidence>
<dbReference type="Proteomes" id="UP000007523">
    <property type="component" value="Chromosome"/>
</dbReference>
<accession>H6NGY1</accession>
<dbReference type="FunFam" id="3.30.565.10:FF:000042">
    <property type="entry name" value="Two-component sensor histidine kinase KdpD"/>
    <property type="match status" value="1"/>
</dbReference>
<dbReference type="SUPFAM" id="SSF55874">
    <property type="entry name" value="ATPase domain of HSP90 chaperone/DNA topoisomerase II/histidine kinase"/>
    <property type="match status" value="1"/>
</dbReference>
<feature type="transmembrane region" description="Helical" evidence="13">
    <location>
        <begin position="54"/>
        <end position="70"/>
    </location>
</feature>
<dbReference type="InterPro" id="IPR004358">
    <property type="entry name" value="Sig_transdc_His_kin-like_C"/>
</dbReference>
<keyword evidence="9" id="KW-0067">ATP-binding</keyword>
<dbReference type="GO" id="GO:0000155">
    <property type="term" value="F:phosphorelay sensor kinase activity"/>
    <property type="evidence" value="ECO:0007669"/>
    <property type="project" value="InterPro"/>
</dbReference>
<evidence type="ECO:0000313" key="15">
    <source>
        <dbReference type="EMBL" id="AFC28423.1"/>
    </source>
</evidence>
<dbReference type="GO" id="GO:0042802">
    <property type="term" value="F:identical protein binding"/>
    <property type="evidence" value="ECO:0007669"/>
    <property type="project" value="UniProtKB-ARBA"/>
</dbReference>
<dbReference type="Pfam" id="PF13493">
    <property type="entry name" value="DUF4118"/>
    <property type="match status" value="1"/>
</dbReference>
<dbReference type="PRINTS" id="PR00344">
    <property type="entry name" value="BCTRLSENSOR"/>
</dbReference>
<evidence type="ECO:0000256" key="2">
    <source>
        <dbReference type="ARBA" id="ARBA00004141"/>
    </source>
</evidence>
<evidence type="ECO:0000256" key="4">
    <source>
        <dbReference type="ARBA" id="ARBA00022553"/>
    </source>
</evidence>
<dbReference type="InterPro" id="IPR036097">
    <property type="entry name" value="HisK_dim/P_sf"/>
</dbReference>
<dbReference type="EMBL" id="CP003235">
    <property type="protein sequence ID" value="AFC28423.1"/>
    <property type="molecule type" value="Genomic_DNA"/>
</dbReference>
<dbReference type="CDD" id="cd00082">
    <property type="entry name" value="HisKA"/>
    <property type="match status" value="1"/>
</dbReference>
<dbReference type="Gene3D" id="3.30.450.40">
    <property type="match status" value="1"/>
</dbReference>
<dbReference type="InterPro" id="IPR038318">
    <property type="entry name" value="KdpD_sf"/>
</dbReference>
<evidence type="ECO:0000259" key="14">
    <source>
        <dbReference type="PROSITE" id="PS50109"/>
    </source>
</evidence>
<comment type="catalytic activity">
    <reaction evidence="1">
        <text>ATP + protein L-histidine = ADP + protein N-phospho-L-histidine.</text>
        <dbReference type="EC" id="2.7.13.3"/>
    </reaction>
</comment>
<feature type="domain" description="Histidine kinase" evidence="14">
    <location>
        <begin position="278"/>
        <end position="493"/>
    </location>
</feature>